<keyword evidence="2" id="KW-0663">Pyridoxal phosphate</keyword>
<dbReference type="PANTHER" id="PTHR21152:SF40">
    <property type="entry name" value="ALANINE--GLYOXYLATE AMINOTRANSFERASE"/>
    <property type="match status" value="1"/>
</dbReference>
<dbReference type="EMBL" id="NTWE01000020">
    <property type="protein sequence ID" value="PEW02744.1"/>
    <property type="molecule type" value="Genomic_DNA"/>
</dbReference>
<evidence type="ECO:0000259" key="3">
    <source>
        <dbReference type="PROSITE" id="PS51186"/>
    </source>
</evidence>
<dbReference type="InterPro" id="IPR015424">
    <property type="entry name" value="PyrdxlP-dep_Trfase"/>
</dbReference>
<dbReference type="Pfam" id="PF00266">
    <property type="entry name" value="Aminotran_5"/>
    <property type="match status" value="1"/>
</dbReference>
<dbReference type="SUPFAM" id="SSF55729">
    <property type="entry name" value="Acyl-CoA N-acyltransferases (Nat)"/>
    <property type="match status" value="1"/>
</dbReference>
<keyword evidence="4" id="KW-0808">Transferase</keyword>
<dbReference type="InterPro" id="IPR000192">
    <property type="entry name" value="Aminotrans_V_dom"/>
</dbReference>
<accession>A0A2A8PY15</accession>
<evidence type="ECO:0000313" key="5">
    <source>
        <dbReference type="Proteomes" id="UP000220635"/>
    </source>
</evidence>
<gene>
    <name evidence="4" type="ORF">CN425_07335</name>
</gene>
<dbReference type="PROSITE" id="PS51186">
    <property type="entry name" value="GNAT"/>
    <property type="match status" value="1"/>
</dbReference>
<name>A0A2A8PY15_BACCE</name>
<dbReference type="InterPro" id="IPR000182">
    <property type="entry name" value="GNAT_dom"/>
</dbReference>
<dbReference type="Gene3D" id="3.40.640.10">
    <property type="entry name" value="Type I PLP-dependent aspartate aminotransferase-like (Major domain)"/>
    <property type="match status" value="1"/>
</dbReference>
<dbReference type="GO" id="GO:0016747">
    <property type="term" value="F:acyltransferase activity, transferring groups other than amino-acyl groups"/>
    <property type="evidence" value="ECO:0007669"/>
    <property type="project" value="InterPro"/>
</dbReference>
<dbReference type="Gene3D" id="3.90.1150.10">
    <property type="entry name" value="Aspartate Aminotransferase, domain 1"/>
    <property type="match status" value="1"/>
</dbReference>
<dbReference type="Gene3D" id="3.40.630.30">
    <property type="match status" value="1"/>
</dbReference>
<dbReference type="InterPro" id="IPR016181">
    <property type="entry name" value="Acyl_CoA_acyltransferase"/>
</dbReference>
<comment type="caution">
    <text evidence="4">The sequence shown here is derived from an EMBL/GenBank/DDBJ whole genome shotgun (WGS) entry which is preliminary data.</text>
</comment>
<dbReference type="GO" id="GO:0019265">
    <property type="term" value="P:glycine biosynthetic process, by transamination of glyoxylate"/>
    <property type="evidence" value="ECO:0007669"/>
    <property type="project" value="TreeGrafter"/>
</dbReference>
<feature type="domain" description="N-acetyltransferase" evidence="3">
    <location>
        <begin position="3"/>
        <end position="167"/>
    </location>
</feature>
<evidence type="ECO:0000256" key="2">
    <source>
        <dbReference type="ARBA" id="ARBA00022898"/>
    </source>
</evidence>
<dbReference type="Proteomes" id="UP000220635">
    <property type="component" value="Unassembled WGS sequence"/>
</dbReference>
<dbReference type="PANTHER" id="PTHR21152">
    <property type="entry name" value="AMINOTRANSFERASE CLASS V"/>
    <property type="match status" value="1"/>
</dbReference>
<dbReference type="InterPro" id="IPR015422">
    <property type="entry name" value="PyrdxlP-dep_Trfase_small"/>
</dbReference>
<dbReference type="RefSeq" id="WP_000523054.1">
    <property type="nucleotide sequence ID" value="NZ_NTWE01000020.1"/>
</dbReference>
<sequence>MGLIYKVADQDWEFESIHKLNYKTFVEEIPQHEETKERFRIDRFHEENTYLICLDEDRLVGMVAVRGKRPFSLDYKVSNLDDYLQEYGENVYEIRLLSVEREYRNGRALLGLIRFLHRYLLLNGYELALISATTRELPLYEQMGFKSFHTLVGTEEAAFQPMYVTPIMFEESSVGGIMTKEFTFLPGPVDIEDNVQKAFSAKPILHRSKSFQVTMDNVKKRLLQMTKAQHVQIMLGTGTLANDAIALQLRSLKGIGLVLANGEFGNRLIEQAKRAHLSFDTYSKQMGEPFVHTELEKIIASGNYEWLWFVHHETSTGMLNNLDELNALCKKYQVKLCVDCISSIGAIPIDLKNVYFASGVSGKAIKSYTGLSFVFHNHIMEKNEAIPVYMDIGMYEMNDSIPYSHSWNLMYALQEAIKKFEDGKAFEKIIETYAYLEKAITTMGLKLVSPKEHAAQIVLTIQLNERQCSKVVGDALALQGYIVHYESAYLQKNNWIQIACLNQYKERDMKRMLNCLHMCTLKNGVHI</sequence>
<proteinExistence type="predicted"/>
<dbReference type="OrthoDB" id="389074at2"/>
<evidence type="ECO:0000256" key="1">
    <source>
        <dbReference type="ARBA" id="ARBA00001933"/>
    </source>
</evidence>
<dbReference type="AlphaFoldDB" id="A0A2A8PY15"/>
<reference evidence="4 5" key="1">
    <citation type="submission" date="2017-09" db="EMBL/GenBank/DDBJ databases">
        <title>Large-scale bioinformatics analysis of Bacillus genomes uncovers conserved roles of natural products in bacterial physiology.</title>
        <authorList>
            <consortium name="Agbiome Team Llc"/>
            <person name="Bleich R.M."/>
            <person name="Grubbs K.J."/>
            <person name="Santa Maria K.C."/>
            <person name="Allen S.E."/>
            <person name="Farag S."/>
            <person name="Shank E.A."/>
            <person name="Bowers A."/>
        </authorList>
    </citation>
    <scope>NUCLEOTIDE SEQUENCE [LARGE SCALE GENOMIC DNA]</scope>
    <source>
        <strain evidence="4 5">AFS010695</strain>
    </source>
</reference>
<dbReference type="InterPro" id="IPR015421">
    <property type="entry name" value="PyrdxlP-dep_Trfase_major"/>
</dbReference>
<protein>
    <submittedName>
        <fullName evidence="4">GNAT family N-acetyltransferase</fullName>
    </submittedName>
</protein>
<evidence type="ECO:0000313" key="4">
    <source>
        <dbReference type="EMBL" id="PEW02744.1"/>
    </source>
</evidence>
<comment type="cofactor">
    <cofactor evidence="1">
        <name>pyridoxal 5'-phosphate</name>
        <dbReference type="ChEBI" id="CHEBI:597326"/>
    </cofactor>
</comment>
<dbReference type="SUPFAM" id="SSF53383">
    <property type="entry name" value="PLP-dependent transferases"/>
    <property type="match status" value="1"/>
</dbReference>
<dbReference type="GO" id="GO:0004760">
    <property type="term" value="F:L-serine-pyruvate transaminase activity"/>
    <property type="evidence" value="ECO:0007669"/>
    <property type="project" value="TreeGrafter"/>
</dbReference>
<dbReference type="GO" id="GO:0008453">
    <property type="term" value="F:alanine-glyoxylate transaminase activity"/>
    <property type="evidence" value="ECO:0007669"/>
    <property type="project" value="TreeGrafter"/>
</dbReference>
<organism evidence="4 5">
    <name type="scientific">Bacillus cereus</name>
    <dbReference type="NCBI Taxonomy" id="1396"/>
    <lineage>
        <taxon>Bacteria</taxon>
        <taxon>Bacillati</taxon>
        <taxon>Bacillota</taxon>
        <taxon>Bacilli</taxon>
        <taxon>Bacillales</taxon>
        <taxon>Bacillaceae</taxon>
        <taxon>Bacillus</taxon>
        <taxon>Bacillus cereus group</taxon>
    </lineage>
</organism>
<dbReference type="Pfam" id="PF13444">
    <property type="entry name" value="Acetyltransf_5"/>
    <property type="match status" value="1"/>
</dbReference>